<dbReference type="Proteomes" id="UP000823638">
    <property type="component" value="Unassembled WGS sequence"/>
</dbReference>
<protein>
    <recommendedName>
        <fullName evidence="3">Lipoprotein</fullName>
    </recommendedName>
</protein>
<name>A0A9D9HNP4_9SPIR</name>
<proteinExistence type="predicted"/>
<dbReference type="AlphaFoldDB" id="A0A9D9HNP4"/>
<sequence length="359" mass="40368">MNTVKFFFLTIISVILFLGCTERRETVAYPSMWYIATGTGLVPAFPEYAKSKSSATEDQVGDYAPWTEKISFTDFFIEDNKLYLFTNKAGISVFSPESESPQKEKFTDFYPFPGEISERTCGTLFTVQNSDTGEKPVFFNVYRNTIFSDNQPEANLPGIYRYFPENQTITPVFTPEDYGLPGAAQAVDVSSGKNPGICFKTSTPLKVEFDYIKLENFNGESFSIKKISEGDFKSSFEQKPESELPSGIKTFLEENAYGFAGLTLMENNTKTFYTGNSSDGKDCFVYMDGEKTFVLFSDGTFFLDSGIQTKEKYSFKLPLFSEKATYTGGVIIGNTIICLWEERDFYKVGRTGLLIARIG</sequence>
<dbReference type="InterPro" id="IPR058399">
    <property type="entry name" value="DUF8086"/>
</dbReference>
<gene>
    <name evidence="1" type="ORF">IAA81_04025</name>
</gene>
<reference evidence="1" key="1">
    <citation type="submission" date="2020-10" db="EMBL/GenBank/DDBJ databases">
        <authorList>
            <person name="Gilroy R."/>
        </authorList>
    </citation>
    <scope>NUCLEOTIDE SEQUENCE</scope>
    <source>
        <strain evidence="1">10532</strain>
    </source>
</reference>
<comment type="caution">
    <text evidence="1">The sequence shown here is derived from an EMBL/GenBank/DDBJ whole genome shotgun (WGS) entry which is preliminary data.</text>
</comment>
<evidence type="ECO:0008006" key="3">
    <source>
        <dbReference type="Google" id="ProtNLM"/>
    </source>
</evidence>
<accession>A0A9D9HNP4</accession>
<organism evidence="1 2">
    <name type="scientific">Candidatus Gallitreponema excrementavium</name>
    <dbReference type="NCBI Taxonomy" id="2840840"/>
    <lineage>
        <taxon>Bacteria</taxon>
        <taxon>Pseudomonadati</taxon>
        <taxon>Spirochaetota</taxon>
        <taxon>Spirochaetia</taxon>
        <taxon>Spirochaetales</taxon>
        <taxon>Candidatus Gallitreponema</taxon>
    </lineage>
</organism>
<evidence type="ECO:0000313" key="1">
    <source>
        <dbReference type="EMBL" id="MBO8457379.1"/>
    </source>
</evidence>
<evidence type="ECO:0000313" key="2">
    <source>
        <dbReference type="Proteomes" id="UP000823638"/>
    </source>
</evidence>
<reference evidence="1" key="2">
    <citation type="journal article" date="2021" name="PeerJ">
        <title>Extensive microbial diversity within the chicken gut microbiome revealed by metagenomics and culture.</title>
        <authorList>
            <person name="Gilroy R."/>
            <person name="Ravi A."/>
            <person name="Getino M."/>
            <person name="Pursley I."/>
            <person name="Horton D.L."/>
            <person name="Alikhan N.F."/>
            <person name="Baker D."/>
            <person name="Gharbi K."/>
            <person name="Hall N."/>
            <person name="Watson M."/>
            <person name="Adriaenssens E.M."/>
            <person name="Foster-Nyarko E."/>
            <person name="Jarju S."/>
            <person name="Secka A."/>
            <person name="Antonio M."/>
            <person name="Oren A."/>
            <person name="Chaudhuri R.R."/>
            <person name="La Ragione R."/>
            <person name="Hildebrand F."/>
            <person name="Pallen M.J."/>
        </authorList>
    </citation>
    <scope>NUCLEOTIDE SEQUENCE</scope>
    <source>
        <strain evidence="1">10532</strain>
    </source>
</reference>
<dbReference type="EMBL" id="JADIMM010000056">
    <property type="protein sequence ID" value="MBO8457379.1"/>
    <property type="molecule type" value="Genomic_DNA"/>
</dbReference>
<dbReference type="PROSITE" id="PS51257">
    <property type="entry name" value="PROKAR_LIPOPROTEIN"/>
    <property type="match status" value="1"/>
</dbReference>
<dbReference type="Pfam" id="PF26331">
    <property type="entry name" value="DUF8086"/>
    <property type="match status" value="1"/>
</dbReference>